<evidence type="ECO:0000313" key="16">
    <source>
        <dbReference type="Proteomes" id="UP001230051"/>
    </source>
</evidence>
<accession>A0AAD8DJ17</accession>
<protein>
    <submittedName>
        <fullName evidence="15">Olfactory receptor 52K1-like</fullName>
    </submittedName>
</protein>
<keyword evidence="3" id="KW-0716">Sensory transduction</keyword>
<evidence type="ECO:0000256" key="5">
    <source>
        <dbReference type="ARBA" id="ARBA00022725"/>
    </source>
</evidence>
<evidence type="ECO:0000256" key="11">
    <source>
        <dbReference type="ARBA" id="ARBA00023180"/>
    </source>
</evidence>
<feature type="transmembrane region" description="Helical" evidence="13">
    <location>
        <begin position="70"/>
        <end position="99"/>
    </location>
</feature>
<evidence type="ECO:0000256" key="10">
    <source>
        <dbReference type="ARBA" id="ARBA00023170"/>
    </source>
</evidence>
<feature type="transmembrane region" description="Helical" evidence="13">
    <location>
        <begin position="33"/>
        <end position="58"/>
    </location>
</feature>
<evidence type="ECO:0000313" key="15">
    <source>
        <dbReference type="EMBL" id="KAK1169522.1"/>
    </source>
</evidence>
<comment type="caution">
    <text evidence="15">The sequence shown here is derived from an EMBL/GenBank/DDBJ whole genome shotgun (WGS) entry which is preliminary data.</text>
</comment>
<dbReference type="SMART" id="SM01381">
    <property type="entry name" value="7TM_GPCR_Srsx"/>
    <property type="match status" value="1"/>
</dbReference>
<feature type="transmembrane region" description="Helical" evidence="13">
    <location>
        <begin position="211"/>
        <end position="232"/>
    </location>
</feature>
<evidence type="ECO:0000256" key="12">
    <source>
        <dbReference type="ARBA" id="ARBA00023224"/>
    </source>
</evidence>
<evidence type="ECO:0000256" key="7">
    <source>
        <dbReference type="ARBA" id="ARBA00023040"/>
    </source>
</evidence>
<dbReference type="GO" id="GO:0004984">
    <property type="term" value="F:olfactory receptor activity"/>
    <property type="evidence" value="ECO:0007669"/>
    <property type="project" value="InterPro"/>
</dbReference>
<keyword evidence="9" id="KW-1015">Disulfide bond</keyword>
<feature type="domain" description="G-protein coupled receptors family 1 profile" evidence="14">
    <location>
        <begin position="48"/>
        <end position="299"/>
    </location>
</feature>
<comment type="subcellular location">
    <subcellularLocation>
        <location evidence="1">Cell membrane</location>
        <topology evidence="1">Multi-pass membrane protein</topology>
    </subcellularLocation>
</comment>
<dbReference type="EMBL" id="JAGXEW010000007">
    <property type="protein sequence ID" value="KAK1169522.1"/>
    <property type="molecule type" value="Genomic_DNA"/>
</dbReference>
<dbReference type="PANTHER" id="PTHR26450">
    <property type="entry name" value="OLFACTORY RECEPTOR 56B1-RELATED"/>
    <property type="match status" value="1"/>
</dbReference>
<evidence type="ECO:0000256" key="6">
    <source>
        <dbReference type="ARBA" id="ARBA00022989"/>
    </source>
</evidence>
<keyword evidence="12" id="KW-0807">Transducer</keyword>
<evidence type="ECO:0000256" key="4">
    <source>
        <dbReference type="ARBA" id="ARBA00022692"/>
    </source>
</evidence>
<organism evidence="15 16">
    <name type="scientific">Acipenser oxyrinchus oxyrinchus</name>
    <dbReference type="NCBI Taxonomy" id="40147"/>
    <lineage>
        <taxon>Eukaryota</taxon>
        <taxon>Metazoa</taxon>
        <taxon>Chordata</taxon>
        <taxon>Craniata</taxon>
        <taxon>Vertebrata</taxon>
        <taxon>Euteleostomi</taxon>
        <taxon>Actinopterygii</taxon>
        <taxon>Chondrostei</taxon>
        <taxon>Acipenseriformes</taxon>
        <taxon>Acipenseridae</taxon>
        <taxon>Acipenser</taxon>
    </lineage>
</organism>
<evidence type="ECO:0000256" key="1">
    <source>
        <dbReference type="ARBA" id="ARBA00004651"/>
    </source>
</evidence>
<dbReference type="InterPro" id="IPR050402">
    <property type="entry name" value="OR51/52/56-like"/>
</dbReference>
<feature type="transmembrane region" description="Helical" evidence="13">
    <location>
        <begin position="279"/>
        <end position="301"/>
    </location>
</feature>
<dbReference type="PRINTS" id="PR00245">
    <property type="entry name" value="OLFACTORYR"/>
</dbReference>
<feature type="transmembrane region" description="Helical" evidence="13">
    <location>
        <begin position="149"/>
        <end position="173"/>
    </location>
</feature>
<feature type="transmembrane region" description="Helical" evidence="13">
    <location>
        <begin position="244"/>
        <end position="267"/>
    </location>
</feature>
<dbReference type="PRINTS" id="PR00237">
    <property type="entry name" value="GPCRRHODOPSN"/>
</dbReference>
<dbReference type="Pfam" id="PF13853">
    <property type="entry name" value="7tm_4"/>
    <property type="match status" value="1"/>
</dbReference>
<dbReference type="AlphaFoldDB" id="A0AAD8DJ17"/>
<evidence type="ECO:0000256" key="2">
    <source>
        <dbReference type="ARBA" id="ARBA00022475"/>
    </source>
</evidence>
<dbReference type="GO" id="GO:0005886">
    <property type="term" value="C:plasma membrane"/>
    <property type="evidence" value="ECO:0007669"/>
    <property type="project" value="UniProtKB-SubCell"/>
</dbReference>
<dbReference type="GO" id="GO:0004930">
    <property type="term" value="F:G protein-coupled receptor activity"/>
    <property type="evidence" value="ECO:0007669"/>
    <property type="project" value="UniProtKB-KW"/>
</dbReference>
<keyword evidence="16" id="KW-1185">Reference proteome</keyword>
<keyword evidence="2" id="KW-1003">Cell membrane</keyword>
<evidence type="ECO:0000259" key="14">
    <source>
        <dbReference type="PROSITE" id="PS50262"/>
    </source>
</evidence>
<evidence type="ECO:0000256" key="13">
    <source>
        <dbReference type="SAM" id="Phobius"/>
    </source>
</evidence>
<dbReference type="InterPro" id="IPR017452">
    <property type="entry name" value="GPCR_Rhodpsn_7TM"/>
</dbReference>
<keyword evidence="6 13" id="KW-1133">Transmembrane helix</keyword>
<dbReference type="InterPro" id="IPR000276">
    <property type="entry name" value="GPCR_Rhodpsn"/>
</dbReference>
<evidence type="ECO:0000256" key="8">
    <source>
        <dbReference type="ARBA" id="ARBA00023136"/>
    </source>
</evidence>
<dbReference type="PROSITE" id="PS50262">
    <property type="entry name" value="G_PROTEIN_RECEP_F1_2"/>
    <property type="match status" value="1"/>
</dbReference>
<reference evidence="15" key="1">
    <citation type="submission" date="2022-02" db="EMBL/GenBank/DDBJ databases">
        <title>Atlantic sturgeon de novo genome assembly.</title>
        <authorList>
            <person name="Stock M."/>
            <person name="Klopp C."/>
            <person name="Guiguen Y."/>
            <person name="Cabau C."/>
            <person name="Parinello H."/>
            <person name="Santidrian Yebra-Pimentel E."/>
            <person name="Kuhl H."/>
            <person name="Dirks R.P."/>
            <person name="Guessner J."/>
            <person name="Wuertz S."/>
            <person name="Du K."/>
            <person name="Schartl M."/>
        </authorList>
    </citation>
    <scope>NUCLEOTIDE SEQUENCE</scope>
    <source>
        <strain evidence="15">STURGEONOMICS-FGT-2020</strain>
        <tissue evidence="15">Whole blood</tissue>
    </source>
</reference>
<dbReference type="Proteomes" id="UP001230051">
    <property type="component" value="Unassembled WGS sequence"/>
</dbReference>
<proteinExistence type="predicted"/>
<evidence type="ECO:0000256" key="3">
    <source>
        <dbReference type="ARBA" id="ARBA00022606"/>
    </source>
</evidence>
<dbReference type="SUPFAM" id="SSF81321">
    <property type="entry name" value="Family A G protein-coupled receptor-like"/>
    <property type="match status" value="1"/>
</dbReference>
<keyword evidence="8 13" id="KW-0472">Membrane</keyword>
<keyword evidence="4 13" id="KW-0812">Transmembrane</keyword>
<name>A0AAD8DJ17_ACIOX</name>
<dbReference type="Gene3D" id="1.20.1070.10">
    <property type="entry name" value="Rhodopsin 7-helix transmembrane proteins"/>
    <property type="match status" value="1"/>
</dbReference>
<sequence length="329" mass="37018">MSTNFTPAFYNGTGSSITGFYFIAFDALDNKNYLILVLSLIYICTLLGNLTVLLVVFLNPSLHNPKYISVCNLAVVDIIMNSVIIPQMVPVFVFNWNFISFQACFTQMFFMHYFGDLESFSLAVLAYDRLIAIYFPLRYSTINTNMRISVILAVIWAAVFCMEMYAVALAASLPYCASRIIRSCCCEHGPVYKLACADITFNRNLATTKTLFVLFGPLSFIFITYIIIVIAVQKIASAKQRKKAFNTCFTHLLLVLIYYLPVILAYILGNLRLVRSPDLFTAILTVSVTLPPMLNPVIYSLKTEELSEKIMKLAGRLKTSPETLKKVSS</sequence>
<keyword evidence="5" id="KW-0552">Olfaction</keyword>
<gene>
    <name evidence="15" type="primary">OR51I1</name>
    <name evidence="15" type="ORF">AOXY_G8322</name>
</gene>
<evidence type="ECO:0000256" key="9">
    <source>
        <dbReference type="ARBA" id="ARBA00023157"/>
    </source>
</evidence>
<dbReference type="InterPro" id="IPR000725">
    <property type="entry name" value="Olfact_rcpt"/>
</dbReference>
<keyword evidence="7" id="KW-0297">G-protein coupled receptor</keyword>
<dbReference type="PANTHER" id="PTHR26450:SF87">
    <property type="entry name" value="OLFACTORY RECEPTOR 51F2"/>
    <property type="match status" value="1"/>
</dbReference>
<keyword evidence="11" id="KW-0325">Glycoprotein</keyword>
<keyword evidence="10 15" id="KW-0675">Receptor</keyword>
<dbReference type="FunFam" id="1.20.1070.10:FF:000024">
    <property type="entry name" value="Olfactory receptor"/>
    <property type="match status" value="1"/>
</dbReference>